<dbReference type="InterPro" id="IPR049177">
    <property type="entry name" value="MgtC_SapB_SrpB_YhiD_N"/>
</dbReference>
<evidence type="ECO:0000256" key="2">
    <source>
        <dbReference type="ARBA" id="ARBA00009298"/>
    </source>
</evidence>
<name>A0A927WDN9_9CLOT</name>
<feature type="domain" description="MgtC/SapB/SrpB/YhiD N-terminal" evidence="8">
    <location>
        <begin position="10"/>
        <end position="145"/>
    </location>
</feature>
<dbReference type="PANTHER" id="PTHR33778:SF1">
    <property type="entry name" value="MAGNESIUM TRANSPORTER YHID-RELATED"/>
    <property type="match status" value="1"/>
</dbReference>
<organism evidence="9 10">
    <name type="scientific">Clostridium sulfidigenes</name>
    <dbReference type="NCBI Taxonomy" id="318464"/>
    <lineage>
        <taxon>Bacteria</taxon>
        <taxon>Bacillati</taxon>
        <taxon>Bacillota</taxon>
        <taxon>Clostridia</taxon>
        <taxon>Eubacteriales</taxon>
        <taxon>Clostridiaceae</taxon>
        <taxon>Clostridium</taxon>
    </lineage>
</organism>
<keyword evidence="4 7" id="KW-0812">Transmembrane</keyword>
<protein>
    <submittedName>
        <fullName evidence="9">MgtC/SapB family protein</fullName>
    </submittedName>
</protein>
<feature type="transmembrane region" description="Helical" evidence="7">
    <location>
        <begin position="124"/>
        <end position="141"/>
    </location>
</feature>
<evidence type="ECO:0000256" key="5">
    <source>
        <dbReference type="ARBA" id="ARBA00022989"/>
    </source>
</evidence>
<evidence type="ECO:0000256" key="1">
    <source>
        <dbReference type="ARBA" id="ARBA00004651"/>
    </source>
</evidence>
<feature type="transmembrane region" description="Helical" evidence="7">
    <location>
        <begin position="74"/>
        <end position="93"/>
    </location>
</feature>
<dbReference type="PANTHER" id="PTHR33778">
    <property type="entry name" value="PROTEIN MGTC"/>
    <property type="match status" value="1"/>
</dbReference>
<evidence type="ECO:0000259" key="8">
    <source>
        <dbReference type="Pfam" id="PF02308"/>
    </source>
</evidence>
<evidence type="ECO:0000256" key="6">
    <source>
        <dbReference type="ARBA" id="ARBA00023136"/>
    </source>
</evidence>
<feature type="transmembrane region" description="Helical" evidence="7">
    <location>
        <begin position="35"/>
        <end position="54"/>
    </location>
</feature>
<dbReference type="Pfam" id="PF02308">
    <property type="entry name" value="MgtC"/>
    <property type="match status" value="1"/>
</dbReference>
<proteinExistence type="inferred from homology"/>
<gene>
    <name evidence="9" type="ORF">E7215_14105</name>
</gene>
<evidence type="ECO:0000313" key="10">
    <source>
        <dbReference type="Proteomes" id="UP000768462"/>
    </source>
</evidence>
<dbReference type="EMBL" id="SVCM01000160">
    <property type="protein sequence ID" value="MBE6061285.1"/>
    <property type="molecule type" value="Genomic_DNA"/>
</dbReference>
<dbReference type="AlphaFoldDB" id="A0A927WDN9"/>
<dbReference type="GO" id="GO:0005886">
    <property type="term" value="C:plasma membrane"/>
    <property type="evidence" value="ECO:0007669"/>
    <property type="project" value="UniProtKB-SubCell"/>
</dbReference>
<keyword evidence="3" id="KW-1003">Cell membrane</keyword>
<dbReference type="Proteomes" id="UP000768462">
    <property type="component" value="Unassembled WGS sequence"/>
</dbReference>
<evidence type="ECO:0000256" key="4">
    <source>
        <dbReference type="ARBA" id="ARBA00022692"/>
    </source>
</evidence>
<dbReference type="PRINTS" id="PR01837">
    <property type="entry name" value="MGTCSAPBPROT"/>
</dbReference>
<accession>A0A927WDN9</accession>
<sequence>MDYIVVLERLIVGVIVGGLVGYEREFKNSPAGFRTHILVCLGATIISLIAEYDLQKIMIIAQNPMYAEVLKVDTARLGAQVISGVGFLGAGTILRDKGSVRGLTTAATLWTVACLGLAVGRGLYALSITAALIIFIILSLFKKADKVIQKDTKWRIGFRKKEKEDEVDEDYNITEGKNSEDVITLYEKLNEPISRE</sequence>
<reference evidence="9" key="1">
    <citation type="submission" date="2019-04" db="EMBL/GenBank/DDBJ databases">
        <title>Evolution of Biomass-Degrading Anaerobic Consortia Revealed by Metagenomics.</title>
        <authorList>
            <person name="Peng X."/>
        </authorList>
    </citation>
    <scope>NUCLEOTIDE SEQUENCE</scope>
    <source>
        <strain evidence="9">SIG254</strain>
    </source>
</reference>
<keyword evidence="5 7" id="KW-1133">Transmembrane helix</keyword>
<comment type="subcellular location">
    <subcellularLocation>
        <location evidence="1">Cell membrane</location>
        <topology evidence="1">Multi-pass membrane protein</topology>
    </subcellularLocation>
</comment>
<feature type="transmembrane region" description="Helical" evidence="7">
    <location>
        <begin position="6"/>
        <end position="23"/>
    </location>
</feature>
<evidence type="ECO:0000256" key="7">
    <source>
        <dbReference type="SAM" id="Phobius"/>
    </source>
</evidence>
<dbReference type="InterPro" id="IPR003416">
    <property type="entry name" value="MgtC/SapB/SrpB/YhiD_fam"/>
</dbReference>
<evidence type="ECO:0000313" key="9">
    <source>
        <dbReference type="EMBL" id="MBE6061285.1"/>
    </source>
</evidence>
<comment type="similarity">
    <text evidence="2">Belongs to the MgtC/SapB family.</text>
</comment>
<comment type="caution">
    <text evidence="9">The sequence shown here is derived from an EMBL/GenBank/DDBJ whole genome shotgun (WGS) entry which is preliminary data.</text>
</comment>
<evidence type="ECO:0000256" key="3">
    <source>
        <dbReference type="ARBA" id="ARBA00022475"/>
    </source>
</evidence>
<keyword evidence="6 7" id="KW-0472">Membrane</keyword>